<name>A0A419S2B0_9SPHI</name>
<keyword evidence="2" id="KW-1185">Reference proteome</keyword>
<reference evidence="1 2" key="1">
    <citation type="submission" date="2016-07" db="EMBL/GenBank/DDBJ databases">
        <title>Genome of Pelobium manganitolerans.</title>
        <authorList>
            <person name="Wu S."/>
            <person name="Wang G."/>
        </authorList>
    </citation>
    <scope>NUCLEOTIDE SEQUENCE [LARGE SCALE GENOMIC DNA]</scope>
    <source>
        <strain evidence="1 2">YS-25</strain>
    </source>
</reference>
<dbReference type="AlphaFoldDB" id="A0A419S2B0"/>
<dbReference type="Proteomes" id="UP000283433">
    <property type="component" value="Unassembled WGS sequence"/>
</dbReference>
<protein>
    <submittedName>
        <fullName evidence="1">Uncharacterized protein</fullName>
    </submittedName>
</protein>
<gene>
    <name evidence="1" type="ORF">BCY91_11530</name>
</gene>
<evidence type="ECO:0000313" key="2">
    <source>
        <dbReference type="Proteomes" id="UP000283433"/>
    </source>
</evidence>
<dbReference type="EMBL" id="MBTA01000029">
    <property type="protein sequence ID" value="RKD12865.1"/>
    <property type="molecule type" value="Genomic_DNA"/>
</dbReference>
<accession>A0A419S2B0</accession>
<proteinExistence type="predicted"/>
<sequence>MPVLLRINYQRQDVIFQVLTDKPSLKSELEVFLGGQNYLFVKSGNQWSLAEKHATEDLDLGLMDEVSRALALRFRISSSQHVNQ</sequence>
<organism evidence="1 2">
    <name type="scientific">Pelobium manganitolerans</name>
    <dbReference type="NCBI Taxonomy" id="1842495"/>
    <lineage>
        <taxon>Bacteria</taxon>
        <taxon>Pseudomonadati</taxon>
        <taxon>Bacteroidota</taxon>
        <taxon>Sphingobacteriia</taxon>
        <taxon>Sphingobacteriales</taxon>
        <taxon>Sphingobacteriaceae</taxon>
        <taxon>Pelobium</taxon>
    </lineage>
</organism>
<evidence type="ECO:0000313" key="1">
    <source>
        <dbReference type="EMBL" id="RKD12865.1"/>
    </source>
</evidence>
<comment type="caution">
    <text evidence="1">The sequence shown here is derived from an EMBL/GenBank/DDBJ whole genome shotgun (WGS) entry which is preliminary data.</text>
</comment>